<keyword evidence="4" id="KW-0805">Transcription regulation</keyword>
<organism evidence="10">
    <name type="scientific">Blastobotrys adeninivorans</name>
    <name type="common">Yeast</name>
    <name type="synonym">Arxula adeninivorans</name>
    <dbReference type="NCBI Taxonomy" id="409370"/>
    <lineage>
        <taxon>Eukaryota</taxon>
        <taxon>Fungi</taxon>
        <taxon>Dikarya</taxon>
        <taxon>Ascomycota</taxon>
        <taxon>Saccharomycotina</taxon>
        <taxon>Dipodascomycetes</taxon>
        <taxon>Dipodascales</taxon>
        <taxon>Trichomonascaceae</taxon>
        <taxon>Blastobotrys</taxon>
    </lineage>
</organism>
<dbReference type="PANTHER" id="PTHR47782">
    <property type="entry name" value="ZN(II)2CYS6 TRANSCRIPTION FACTOR (EUROFUNG)-RELATED"/>
    <property type="match status" value="1"/>
</dbReference>
<reference evidence="10" key="1">
    <citation type="submission" date="2014-02" db="EMBL/GenBank/DDBJ databases">
        <authorList>
            <person name="Genoscope - CEA"/>
        </authorList>
    </citation>
    <scope>NUCLEOTIDE SEQUENCE</scope>
    <source>
        <strain evidence="10">LS3</strain>
    </source>
</reference>
<evidence type="ECO:0000256" key="6">
    <source>
        <dbReference type="ARBA" id="ARBA00023163"/>
    </source>
</evidence>
<dbReference type="InterPro" id="IPR007219">
    <property type="entry name" value="XnlR_reg_dom"/>
</dbReference>
<dbReference type="GO" id="GO:0008270">
    <property type="term" value="F:zinc ion binding"/>
    <property type="evidence" value="ECO:0007669"/>
    <property type="project" value="InterPro"/>
</dbReference>
<dbReference type="InterPro" id="IPR052202">
    <property type="entry name" value="Yeast_MetPath_Reg"/>
</dbReference>
<dbReference type="InterPro" id="IPR036864">
    <property type="entry name" value="Zn2-C6_fun-type_DNA-bd_sf"/>
</dbReference>
<keyword evidence="5" id="KW-0238">DNA-binding</keyword>
<gene>
    <name evidence="10" type="ORF">GNLVRS02_ARAD1A19866g</name>
</gene>
<feature type="domain" description="Zn(2)-C6 fungal-type" evidence="9">
    <location>
        <begin position="14"/>
        <end position="44"/>
    </location>
</feature>
<proteinExistence type="predicted"/>
<evidence type="ECO:0000256" key="1">
    <source>
        <dbReference type="ARBA" id="ARBA00004123"/>
    </source>
</evidence>
<feature type="region of interest" description="Disordered" evidence="8">
    <location>
        <begin position="70"/>
        <end position="186"/>
    </location>
</feature>
<name>A0A060SYU7_BLAAD</name>
<dbReference type="AlphaFoldDB" id="A0A060SYU7"/>
<keyword evidence="2" id="KW-0479">Metal-binding</keyword>
<dbReference type="Pfam" id="PF00172">
    <property type="entry name" value="Zn_clus"/>
    <property type="match status" value="1"/>
</dbReference>
<feature type="region of interest" description="Disordered" evidence="8">
    <location>
        <begin position="764"/>
        <end position="816"/>
    </location>
</feature>
<dbReference type="PANTHER" id="PTHR47782:SF1">
    <property type="entry name" value="PYRIMIDINE PATHWAY REGULATORY PROTEIN 1"/>
    <property type="match status" value="1"/>
</dbReference>
<feature type="compositionally biased region" description="Low complexity" evidence="8">
    <location>
        <begin position="132"/>
        <end position="143"/>
    </location>
</feature>
<dbReference type="PhylomeDB" id="A0A060SYU7"/>
<dbReference type="SMART" id="SM00066">
    <property type="entry name" value="GAL4"/>
    <property type="match status" value="1"/>
</dbReference>
<evidence type="ECO:0000256" key="2">
    <source>
        <dbReference type="ARBA" id="ARBA00022723"/>
    </source>
</evidence>
<accession>A0A060SYU7</accession>
<evidence type="ECO:0000256" key="8">
    <source>
        <dbReference type="SAM" id="MobiDB-lite"/>
    </source>
</evidence>
<evidence type="ECO:0000256" key="5">
    <source>
        <dbReference type="ARBA" id="ARBA00023125"/>
    </source>
</evidence>
<dbReference type="GO" id="GO:0005634">
    <property type="term" value="C:nucleus"/>
    <property type="evidence" value="ECO:0007669"/>
    <property type="project" value="UniProtKB-SubCell"/>
</dbReference>
<evidence type="ECO:0000256" key="7">
    <source>
        <dbReference type="ARBA" id="ARBA00023242"/>
    </source>
</evidence>
<dbReference type="Pfam" id="PF04082">
    <property type="entry name" value="Fungal_trans"/>
    <property type="match status" value="1"/>
</dbReference>
<sequence length="889" mass="99140">MVEEASDNSRRLPACERCRIRKTKCDSQLPSCSNCSKAGAECINKDRVLGRVVSRSYMLSLERHIQTFEDGRQPNYAVPQESNDGRNLESPNKRRRMSQTEPTHGSGAINHHVSEPIVVSPANNSHNSTQLGTSISSGSTVGSNDRWGGQPPSPSSWSRPIERSNYTPPPQLMDEEVETPVHRRSPTDTVLTSALLRSASTHVSEDITREIRRYSGSFPRGKEREQFIRNENAAIAELGREFLREARRIIPKAPVTDITAYDSSVLALLAKRYFTWMNSAHPVLHECMFHLQMERYRANPSIAADVDSFQVNMVFAIALASISRPHLSTSEIGRYAHDFWKIAVKHLSQVLSTRGLPRLQCILMLVQYTLLVPRAGNLWQLSGSATRFATEMGLYAEPNPGQSFDPLTLDLRRRVFWTCYCIDRVLATVMGRPTGVPDEWITTEIPALVEDRNITVRGIRPGPTCQLKVAQVLQIQLCQLQSEIHGRLYAASLRMRPNQHDLTTWSWQIFDQLRIWRNSFHYSTPLITKEWVELQFHISIVLLFRPSPNRPTPSDEALHVAFHSAGEALRIIKIMHRDMSAVFSWLSVLNLFMCGLTFINCLKELTEKRASYGVCTSLVEIFLQIQSCSAMLETLSALEAGDNERIRDVFETASSNILHSLESLAPSLGYGRRQQEGSQGCIWARIAKGEDLNVQRPILVDGTSVSIKTNSEILQDSDINGWDSIDRPDAGPSDDHFFVHDIDASGAAGTLQGPLDQELYFQVTTGGRPPSRATSLTPAPDESTGGFNSKNTNANVTHTGPPVSSSVPRTDSANNPRAQTVESLLDNTNMDRLAAISSVAAAAEPIRPHGDFTADTELGAELERWFFYPFPDFSPPNPSAEKEDLNLVI</sequence>
<dbReference type="GO" id="GO:0000981">
    <property type="term" value="F:DNA-binding transcription factor activity, RNA polymerase II-specific"/>
    <property type="evidence" value="ECO:0007669"/>
    <property type="project" value="InterPro"/>
</dbReference>
<dbReference type="CDD" id="cd00067">
    <property type="entry name" value="GAL4"/>
    <property type="match status" value="1"/>
</dbReference>
<dbReference type="PROSITE" id="PS00463">
    <property type="entry name" value="ZN2_CY6_FUNGAL_1"/>
    <property type="match status" value="1"/>
</dbReference>
<dbReference type="GO" id="GO:0045944">
    <property type="term" value="P:positive regulation of transcription by RNA polymerase II"/>
    <property type="evidence" value="ECO:0007669"/>
    <property type="project" value="TreeGrafter"/>
</dbReference>
<dbReference type="SUPFAM" id="SSF57701">
    <property type="entry name" value="Zn2/Cys6 DNA-binding domain"/>
    <property type="match status" value="1"/>
</dbReference>
<dbReference type="GO" id="GO:0043565">
    <property type="term" value="F:sequence-specific DNA binding"/>
    <property type="evidence" value="ECO:0007669"/>
    <property type="project" value="TreeGrafter"/>
</dbReference>
<evidence type="ECO:0000256" key="3">
    <source>
        <dbReference type="ARBA" id="ARBA00022833"/>
    </source>
</evidence>
<protein>
    <submittedName>
        <fullName evidence="10">ARAD1A19866p</fullName>
    </submittedName>
</protein>
<feature type="compositionally biased region" description="Polar residues" evidence="8">
    <location>
        <begin position="121"/>
        <end position="131"/>
    </location>
</feature>
<evidence type="ECO:0000256" key="4">
    <source>
        <dbReference type="ARBA" id="ARBA00023015"/>
    </source>
</evidence>
<dbReference type="GO" id="GO:0006351">
    <property type="term" value="P:DNA-templated transcription"/>
    <property type="evidence" value="ECO:0007669"/>
    <property type="project" value="InterPro"/>
</dbReference>
<reference evidence="10" key="2">
    <citation type="submission" date="2014-06" db="EMBL/GenBank/DDBJ databases">
        <title>The complete genome of Blastobotrys (Arxula) adeninivorans LS3 - a yeast of biotechnological interest.</title>
        <authorList>
            <person name="Kunze G."/>
            <person name="Gaillardin C."/>
            <person name="Czernicka M."/>
            <person name="Durrens P."/>
            <person name="Martin T."/>
            <person name="Boer E."/>
            <person name="Gabaldon T."/>
            <person name="Cruz J."/>
            <person name="Talla E."/>
            <person name="Marck C."/>
            <person name="Goffeau A."/>
            <person name="Barbe V."/>
            <person name="Baret P."/>
            <person name="Baronian K."/>
            <person name="Beier S."/>
            <person name="Bleykasten C."/>
            <person name="Bode R."/>
            <person name="Casaregola S."/>
            <person name="Despons L."/>
            <person name="Fairhead C."/>
            <person name="Giersberg M."/>
            <person name="Gierski P."/>
            <person name="Hahnel U."/>
            <person name="Hartmann A."/>
            <person name="Jankowska D."/>
            <person name="Jubin C."/>
            <person name="Jung P."/>
            <person name="Lafontaine I."/>
            <person name="Leh-Louis V."/>
            <person name="Lemaire M."/>
            <person name="Marcet-Houben M."/>
            <person name="Mascher M."/>
            <person name="Morel G."/>
            <person name="Richard G.-F."/>
            <person name="Riechen J."/>
            <person name="Sacerdot C."/>
            <person name="Sarkar A."/>
            <person name="Savel G."/>
            <person name="Schacherer J."/>
            <person name="Sherman D."/>
            <person name="Straub M.-L."/>
            <person name="Stein N."/>
            <person name="Thierry A."/>
            <person name="Trautwein-Schult A."/>
            <person name="Westhof E."/>
            <person name="Worch S."/>
            <person name="Dujon B."/>
            <person name="Souciet J.-L."/>
            <person name="Wincker P."/>
            <person name="Scholz U."/>
            <person name="Neuveglise N."/>
        </authorList>
    </citation>
    <scope>NUCLEOTIDE SEQUENCE</scope>
    <source>
        <strain evidence="10">LS3</strain>
    </source>
</reference>
<keyword evidence="3" id="KW-0862">Zinc</keyword>
<dbReference type="PROSITE" id="PS50048">
    <property type="entry name" value="ZN2_CY6_FUNGAL_2"/>
    <property type="match status" value="1"/>
</dbReference>
<evidence type="ECO:0000313" key="10">
    <source>
        <dbReference type="EMBL" id="CDP33893.1"/>
    </source>
</evidence>
<evidence type="ECO:0000259" key="9">
    <source>
        <dbReference type="PROSITE" id="PS50048"/>
    </source>
</evidence>
<dbReference type="EMBL" id="HG937691">
    <property type="protein sequence ID" value="CDP33893.1"/>
    <property type="molecule type" value="Genomic_DNA"/>
</dbReference>
<dbReference type="Gene3D" id="4.10.240.10">
    <property type="entry name" value="Zn(2)-C6 fungal-type DNA-binding domain"/>
    <property type="match status" value="1"/>
</dbReference>
<comment type="subcellular location">
    <subcellularLocation>
        <location evidence="1">Nucleus</location>
    </subcellularLocation>
</comment>
<keyword evidence="7" id="KW-0539">Nucleus</keyword>
<dbReference type="InterPro" id="IPR001138">
    <property type="entry name" value="Zn2Cys6_DnaBD"/>
</dbReference>
<dbReference type="SMART" id="SM00906">
    <property type="entry name" value="Fungal_trans"/>
    <property type="match status" value="1"/>
</dbReference>
<dbReference type="CDD" id="cd12148">
    <property type="entry name" value="fungal_TF_MHR"/>
    <property type="match status" value="1"/>
</dbReference>
<feature type="compositionally biased region" description="Polar residues" evidence="8">
    <location>
        <begin position="785"/>
        <end position="816"/>
    </location>
</feature>
<keyword evidence="6" id="KW-0804">Transcription</keyword>